<accession>A0A2A2SJA0</accession>
<gene>
    <name evidence="1" type="ORF">CKY28_00720</name>
</gene>
<dbReference type="EMBL" id="NSLI01000001">
    <property type="protein sequence ID" value="PAX09316.1"/>
    <property type="molecule type" value="Genomic_DNA"/>
</dbReference>
<keyword evidence="2" id="KW-1185">Reference proteome</keyword>
<name>A0A2A2SJA0_9SPHN</name>
<protein>
    <submittedName>
        <fullName evidence="1">Uncharacterized protein</fullName>
    </submittedName>
</protein>
<evidence type="ECO:0000313" key="2">
    <source>
        <dbReference type="Proteomes" id="UP000218151"/>
    </source>
</evidence>
<sequence>MTLEQGDLILEILKKVQSDVASIKREQASQGVRLAAIEDHQRGIMTSIYGMQSDISDLKTRVDRIEVRLGLTDTEH</sequence>
<dbReference type="AlphaFoldDB" id="A0A2A2SJA0"/>
<evidence type="ECO:0000313" key="1">
    <source>
        <dbReference type="EMBL" id="PAX09316.1"/>
    </source>
</evidence>
<reference evidence="2" key="1">
    <citation type="submission" date="2017-09" db="EMBL/GenBank/DDBJ databases">
        <authorList>
            <person name="Feng G."/>
            <person name="Zhu H."/>
        </authorList>
    </citation>
    <scope>NUCLEOTIDE SEQUENCE [LARGE SCALE GENOMIC DNA]</scope>
    <source>
        <strain evidence="2">1PNM-20</strain>
    </source>
</reference>
<dbReference type="OrthoDB" id="7282689at2"/>
<comment type="caution">
    <text evidence="1">The sequence shown here is derived from an EMBL/GenBank/DDBJ whole genome shotgun (WGS) entry which is preliminary data.</text>
</comment>
<dbReference type="Proteomes" id="UP000218151">
    <property type="component" value="Unassembled WGS sequence"/>
</dbReference>
<proteinExistence type="predicted"/>
<dbReference type="RefSeq" id="WP_095996422.1">
    <property type="nucleotide sequence ID" value="NZ_NSLI01000001.1"/>
</dbReference>
<organism evidence="1 2">
    <name type="scientific">Sphingomonas lenta</name>
    <dbReference type="NCBI Taxonomy" id="1141887"/>
    <lineage>
        <taxon>Bacteria</taxon>
        <taxon>Pseudomonadati</taxon>
        <taxon>Pseudomonadota</taxon>
        <taxon>Alphaproteobacteria</taxon>
        <taxon>Sphingomonadales</taxon>
        <taxon>Sphingomonadaceae</taxon>
        <taxon>Sphingomonas</taxon>
    </lineage>
</organism>